<sequence>MEENQKLLEQRVELLEKEVDELKRQLHMSVTRPREKEPIKSEHKEIKSIKVESMQQTLKKEEVEKDDLDLEKLIFQKWLPRVYILIFLAGIMWGFKAASDFGILNHAAKVGIGFLVAILLLWIGNRQIKSGRNMLGQVCIGAVLPVLMLTTYAMHNLYDYIGPSFAFFLHVCWITLGLFLTDRYRSEPVGILSCIGGVLIPFLIESSHPNTLFFIGYETLLYLVFLAYSTWRTHKILYLTSSILLNLVLVIPFIQKGYHYEFFKYASFAVILQHLGLLVIFLRSKISLKWQMGVLNTSLLIVICWCMRTFKENTITIFFLLISALYVYLVVRYKTNKERFFLSTTNLILGITFLAINVLSYDLLRLFLLVQSFIAYLFYIKYKDYIKLVFCFLTAVPVALLIITSPIEAIISYKTITFIALIFYVCAFTYVTIKNSKEDEESLVLNLGSLITMVLVLVFVTEISSVISKGWSDTASRIVMNISWLIVAIGTILLGVLKKIKLWYYLGTGVIVLVFIKFVLIDIPNVSLIVRAGLFILVGLIGLLISRFVFKEK</sequence>
<dbReference type="EMBL" id="JAGIYQ010000001">
    <property type="protein sequence ID" value="MBP0723956.1"/>
    <property type="molecule type" value="Genomic_DNA"/>
</dbReference>
<accession>A0A940NNH3</accession>
<feature type="transmembrane region" description="Helical" evidence="2">
    <location>
        <begin position="78"/>
        <end position="95"/>
    </location>
</feature>
<keyword evidence="2" id="KW-0812">Transmembrane</keyword>
<keyword evidence="1" id="KW-0175">Coiled coil</keyword>
<dbReference type="PANTHER" id="PTHR38434:SF1">
    <property type="entry name" value="BLL2549 PROTEIN"/>
    <property type="match status" value="1"/>
</dbReference>
<feature type="transmembrane region" description="Helical" evidence="2">
    <location>
        <begin position="385"/>
        <end position="404"/>
    </location>
</feature>
<feature type="transmembrane region" description="Helical" evidence="2">
    <location>
        <begin position="210"/>
        <end position="229"/>
    </location>
</feature>
<evidence type="ECO:0000256" key="1">
    <source>
        <dbReference type="SAM" id="Coils"/>
    </source>
</evidence>
<feature type="transmembrane region" description="Helical" evidence="2">
    <location>
        <begin position="236"/>
        <end position="256"/>
    </location>
</feature>
<evidence type="ECO:0000313" key="4">
    <source>
        <dbReference type="Proteomes" id="UP000682134"/>
    </source>
</evidence>
<feature type="transmembrane region" description="Helical" evidence="2">
    <location>
        <begin position="502"/>
        <end position="523"/>
    </location>
</feature>
<dbReference type="PANTHER" id="PTHR38434">
    <property type="entry name" value="BLL2549 PROTEIN"/>
    <property type="match status" value="1"/>
</dbReference>
<gene>
    <name evidence="3" type="ORF">J5Y03_02015</name>
</gene>
<dbReference type="InterPro" id="IPR019286">
    <property type="entry name" value="DUF2339_TM"/>
</dbReference>
<evidence type="ECO:0000313" key="3">
    <source>
        <dbReference type="EMBL" id="MBP0723956.1"/>
    </source>
</evidence>
<evidence type="ECO:0000256" key="2">
    <source>
        <dbReference type="SAM" id="Phobius"/>
    </source>
</evidence>
<feature type="transmembrane region" description="Helical" evidence="2">
    <location>
        <begin position="478"/>
        <end position="497"/>
    </location>
</feature>
<name>A0A940NNH3_9BACI</name>
<feature type="transmembrane region" description="Helical" evidence="2">
    <location>
        <begin position="160"/>
        <end position="181"/>
    </location>
</feature>
<feature type="transmembrane region" description="Helical" evidence="2">
    <location>
        <begin position="443"/>
        <end position="466"/>
    </location>
</feature>
<feature type="transmembrane region" description="Helical" evidence="2">
    <location>
        <begin position="101"/>
        <end position="123"/>
    </location>
</feature>
<feature type="transmembrane region" description="Helical" evidence="2">
    <location>
        <begin position="340"/>
        <end position="357"/>
    </location>
</feature>
<feature type="transmembrane region" description="Helical" evidence="2">
    <location>
        <begin position="410"/>
        <end position="431"/>
    </location>
</feature>
<feature type="transmembrane region" description="Helical" evidence="2">
    <location>
        <begin position="262"/>
        <end position="282"/>
    </location>
</feature>
<feature type="coiled-coil region" evidence="1">
    <location>
        <begin position="5"/>
        <end position="71"/>
    </location>
</feature>
<feature type="transmembrane region" description="Helical" evidence="2">
    <location>
        <begin position="188"/>
        <end position="204"/>
    </location>
</feature>
<feature type="transmembrane region" description="Helical" evidence="2">
    <location>
        <begin position="363"/>
        <end position="380"/>
    </location>
</feature>
<protein>
    <submittedName>
        <fullName evidence="3">DUF2339 domain-containing protein</fullName>
    </submittedName>
</protein>
<reference evidence="3" key="1">
    <citation type="submission" date="2021-04" db="EMBL/GenBank/DDBJ databases">
        <title>Genome seq and assembly of Bacillus sp.</title>
        <authorList>
            <person name="Chhetri G."/>
        </authorList>
    </citation>
    <scope>NUCLEOTIDE SEQUENCE</scope>
    <source>
        <strain evidence="3">RG28</strain>
    </source>
</reference>
<dbReference type="RefSeq" id="WP_209401903.1">
    <property type="nucleotide sequence ID" value="NZ_JAGIYQ010000001.1"/>
</dbReference>
<keyword evidence="2" id="KW-1133">Transmembrane helix</keyword>
<keyword evidence="2" id="KW-0472">Membrane</keyword>
<dbReference type="AlphaFoldDB" id="A0A940NNH3"/>
<feature type="transmembrane region" description="Helical" evidence="2">
    <location>
        <begin position="135"/>
        <end position="154"/>
    </location>
</feature>
<keyword evidence="4" id="KW-1185">Reference proteome</keyword>
<dbReference type="Pfam" id="PF10101">
    <property type="entry name" value="DUF2339"/>
    <property type="match status" value="1"/>
</dbReference>
<organism evidence="3 4">
    <name type="scientific">Gottfriedia endophytica</name>
    <dbReference type="NCBI Taxonomy" id="2820819"/>
    <lineage>
        <taxon>Bacteria</taxon>
        <taxon>Bacillati</taxon>
        <taxon>Bacillota</taxon>
        <taxon>Bacilli</taxon>
        <taxon>Bacillales</taxon>
        <taxon>Bacillaceae</taxon>
        <taxon>Gottfriedia</taxon>
    </lineage>
</organism>
<feature type="transmembrane region" description="Helical" evidence="2">
    <location>
        <begin position="294"/>
        <end position="310"/>
    </location>
</feature>
<feature type="transmembrane region" description="Helical" evidence="2">
    <location>
        <begin position="316"/>
        <end position="333"/>
    </location>
</feature>
<proteinExistence type="predicted"/>
<comment type="caution">
    <text evidence="3">The sequence shown here is derived from an EMBL/GenBank/DDBJ whole genome shotgun (WGS) entry which is preliminary data.</text>
</comment>
<feature type="transmembrane region" description="Helical" evidence="2">
    <location>
        <begin position="529"/>
        <end position="550"/>
    </location>
</feature>
<dbReference type="Proteomes" id="UP000682134">
    <property type="component" value="Unassembled WGS sequence"/>
</dbReference>